<dbReference type="HOGENOM" id="CLU_044590_0_0_11"/>
<dbReference type="GO" id="GO:0005737">
    <property type="term" value="C:cytoplasm"/>
    <property type="evidence" value="ECO:0007669"/>
    <property type="project" value="TreeGrafter"/>
</dbReference>
<organism evidence="3 4">
    <name type="scientific">Cryptosporangium arvum DSM 44712</name>
    <dbReference type="NCBI Taxonomy" id="927661"/>
    <lineage>
        <taxon>Bacteria</taxon>
        <taxon>Bacillati</taxon>
        <taxon>Actinomycetota</taxon>
        <taxon>Actinomycetes</taxon>
        <taxon>Cryptosporangiales</taxon>
        <taxon>Cryptosporangiaceae</taxon>
        <taxon>Cryptosporangium</taxon>
    </lineage>
</organism>
<dbReference type="PANTHER" id="PTHR21240:SF28">
    <property type="entry name" value="ISO-OROTATE DECARBOXYLASE (EUROFUNG)"/>
    <property type="match status" value="1"/>
</dbReference>
<sequence length="290" mass="32135">MALIDTELPALCRELGIPGFADVHVHFMPERVLAKVWAYFDALDVLEWPIEYRLDETERLERLGELGVIRHTALLYPHKPAMAAWLNEWGLSFAKDAPNCVPTGTFFPEPGAAEYVRVALESGVRAFKAHVQVGAYDPRDPLLDEVWGRLADAGVPVVCHCGSGPMPGRFTGPGPIGEVLARHPSLTLVVAHLGQPEYAEFLALAEAYPNVHLDTTMTFTDFVERIAPFPAALRPRLRDLAHRVVLGSDFPNIPYPYAHQVESLIRLDLGDDWLRAVLHDNGLRLLSPAS</sequence>
<keyword evidence="3" id="KW-0378">Hydrolase</keyword>
<dbReference type="CDD" id="cd01292">
    <property type="entry name" value="metallo-dependent_hydrolases"/>
    <property type="match status" value="1"/>
</dbReference>
<dbReference type="RefSeq" id="WP_051569789.1">
    <property type="nucleotide sequence ID" value="NZ_KK073874.1"/>
</dbReference>
<dbReference type="GO" id="GO:0016787">
    <property type="term" value="F:hydrolase activity"/>
    <property type="evidence" value="ECO:0007669"/>
    <property type="project" value="UniProtKB-KW"/>
</dbReference>
<dbReference type="SUPFAM" id="SSF51556">
    <property type="entry name" value="Metallo-dependent hydrolases"/>
    <property type="match status" value="1"/>
</dbReference>
<evidence type="ECO:0000313" key="3">
    <source>
        <dbReference type="EMBL" id="EXG80078.1"/>
    </source>
</evidence>
<evidence type="ECO:0000256" key="1">
    <source>
        <dbReference type="ARBA" id="ARBA00023239"/>
    </source>
</evidence>
<dbReference type="EMBL" id="JFBT01000001">
    <property type="protein sequence ID" value="EXG80078.1"/>
    <property type="molecule type" value="Genomic_DNA"/>
</dbReference>
<comment type="caution">
    <text evidence="3">The sequence shown here is derived from an EMBL/GenBank/DDBJ whole genome shotgun (WGS) entry which is preliminary data.</text>
</comment>
<dbReference type="InterPro" id="IPR032465">
    <property type="entry name" value="ACMSD"/>
</dbReference>
<dbReference type="PANTHER" id="PTHR21240">
    <property type="entry name" value="2-AMINO-3-CARBOXYLMUCONATE-6-SEMIALDEHYDE DECARBOXYLASE"/>
    <property type="match status" value="1"/>
</dbReference>
<accession>A0A010YXZ7</accession>
<dbReference type="PATRIC" id="fig|927661.3.peg.1119"/>
<evidence type="ECO:0000259" key="2">
    <source>
        <dbReference type="Pfam" id="PF04909"/>
    </source>
</evidence>
<dbReference type="GO" id="GO:0016831">
    <property type="term" value="F:carboxy-lyase activity"/>
    <property type="evidence" value="ECO:0007669"/>
    <property type="project" value="InterPro"/>
</dbReference>
<dbReference type="InterPro" id="IPR032466">
    <property type="entry name" value="Metal_Hydrolase"/>
</dbReference>
<gene>
    <name evidence="3" type="ORF">CryarDRAFT_1143</name>
</gene>
<proteinExistence type="predicted"/>
<feature type="domain" description="Amidohydrolase-related" evidence="2">
    <location>
        <begin position="22"/>
        <end position="286"/>
    </location>
</feature>
<protein>
    <submittedName>
        <fullName evidence="3">Putative TIM-barrel fold metal-dependent hydrolase</fullName>
    </submittedName>
</protein>
<evidence type="ECO:0000313" key="4">
    <source>
        <dbReference type="Proteomes" id="UP000021053"/>
    </source>
</evidence>
<dbReference type="Pfam" id="PF04909">
    <property type="entry name" value="Amidohydro_2"/>
    <property type="match status" value="1"/>
</dbReference>
<keyword evidence="4" id="KW-1185">Reference proteome</keyword>
<name>A0A010YXZ7_9ACTN</name>
<dbReference type="AlphaFoldDB" id="A0A010YXZ7"/>
<keyword evidence="1" id="KW-0456">Lyase</keyword>
<reference evidence="3 4" key="1">
    <citation type="submission" date="2013-07" db="EMBL/GenBank/DDBJ databases">
        <authorList>
            <consortium name="DOE Joint Genome Institute"/>
            <person name="Eisen J."/>
            <person name="Huntemann M."/>
            <person name="Han J."/>
            <person name="Chen A."/>
            <person name="Kyrpides N."/>
            <person name="Mavromatis K."/>
            <person name="Markowitz V."/>
            <person name="Palaniappan K."/>
            <person name="Ivanova N."/>
            <person name="Schaumberg A."/>
            <person name="Pati A."/>
            <person name="Liolios K."/>
            <person name="Nordberg H.P."/>
            <person name="Cantor M.N."/>
            <person name="Hua S.X."/>
            <person name="Woyke T."/>
        </authorList>
    </citation>
    <scope>NUCLEOTIDE SEQUENCE [LARGE SCALE GENOMIC DNA]</scope>
    <source>
        <strain evidence="3 4">DSM 44712</strain>
    </source>
</reference>
<dbReference type="GO" id="GO:0019748">
    <property type="term" value="P:secondary metabolic process"/>
    <property type="evidence" value="ECO:0007669"/>
    <property type="project" value="TreeGrafter"/>
</dbReference>
<dbReference type="InterPro" id="IPR006680">
    <property type="entry name" value="Amidohydro-rel"/>
</dbReference>
<dbReference type="Proteomes" id="UP000021053">
    <property type="component" value="Unassembled WGS sequence"/>
</dbReference>
<dbReference type="Gene3D" id="3.20.20.140">
    <property type="entry name" value="Metal-dependent hydrolases"/>
    <property type="match status" value="1"/>
</dbReference>